<proteinExistence type="predicted"/>
<name>A0A9E8A6V2_9HYPH</name>
<gene>
    <name evidence="1" type="ORF">NWE54_07495</name>
</gene>
<accession>A0A9E8A6V2</accession>
<dbReference type="EMBL" id="CP102774">
    <property type="protein sequence ID" value="UZF88625.1"/>
    <property type="molecule type" value="Genomic_DNA"/>
</dbReference>
<organism evidence="1">
    <name type="scientific">Bosea sp. NBC_00436</name>
    <dbReference type="NCBI Taxonomy" id="2969620"/>
    <lineage>
        <taxon>Bacteria</taxon>
        <taxon>Pseudomonadati</taxon>
        <taxon>Pseudomonadota</taxon>
        <taxon>Alphaproteobacteria</taxon>
        <taxon>Hyphomicrobiales</taxon>
        <taxon>Boseaceae</taxon>
        <taxon>Bosea</taxon>
    </lineage>
</organism>
<dbReference type="AlphaFoldDB" id="A0A9E8A6V2"/>
<sequence>MRAKIIEALSCGSKTRRELGRAVGTTTRKEGQEPSTTLREMRNALELHFAVRSGLWSIDEGHFGPADTYLDSPHV</sequence>
<evidence type="ECO:0000313" key="1">
    <source>
        <dbReference type="EMBL" id="UZF88625.1"/>
    </source>
</evidence>
<reference evidence="1" key="1">
    <citation type="submission" date="2022-08" db="EMBL/GenBank/DDBJ databases">
        <title>Complete Genome Sequences of 2 Bosea sp. soil isolates.</title>
        <authorList>
            <person name="Alvarez Arevalo M."/>
            <person name="Sterndorff E.B."/>
            <person name="Faurdal D."/>
            <person name="Joergensen T.S."/>
            <person name="Weber T."/>
        </authorList>
    </citation>
    <scope>NUCLEOTIDE SEQUENCE</scope>
    <source>
        <strain evidence="1">NBC_00436</strain>
    </source>
</reference>
<protein>
    <submittedName>
        <fullName evidence="1">Uncharacterized protein</fullName>
    </submittedName>
</protein>